<comment type="caution">
    <text evidence="1">The sequence shown here is derived from an EMBL/GenBank/DDBJ whole genome shotgun (WGS) entry which is preliminary data.</text>
</comment>
<dbReference type="Proteomes" id="UP000577707">
    <property type="component" value="Unassembled WGS sequence"/>
</dbReference>
<dbReference type="RefSeq" id="WP_183552255.1">
    <property type="nucleotide sequence ID" value="NZ_BMQT01000005.1"/>
</dbReference>
<dbReference type="EMBL" id="JACHXG010000022">
    <property type="protein sequence ID" value="MBB3092335.1"/>
    <property type="molecule type" value="Genomic_DNA"/>
</dbReference>
<proteinExistence type="predicted"/>
<gene>
    <name evidence="1" type="ORF">FHS12_005314</name>
</gene>
<name>A0A7W5FBL5_9ACTN</name>
<sequence length="70" mass="6974">MITAPLFIIFLLVAFFMVRWGGTHPGVLAFGAVLGLSLASTTIGAPILDGIESGMAAALSAASNIAGGAR</sequence>
<accession>A0A7W5FBL5</accession>
<reference evidence="1 2" key="1">
    <citation type="submission" date="2020-08" db="EMBL/GenBank/DDBJ databases">
        <title>Genomic Encyclopedia of Type Strains, Phase III (KMG-III): the genomes of soil and plant-associated and newly described type strains.</title>
        <authorList>
            <person name="Whitman W."/>
        </authorList>
    </citation>
    <scope>NUCLEOTIDE SEQUENCE [LARGE SCALE GENOMIC DNA]</scope>
    <source>
        <strain evidence="1 2">CECT 3302</strain>
    </source>
</reference>
<organism evidence="1 2">
    <name type="scientific">Nocardioides albus</name>
    <dbReference type="NCBI Taxonomy" id="1841"/>
    <lineage>
        <taxon>Bacteria</taxon>
        <taxon>Bacillati</taxon>
        <taxon>Actinomycetota</taxon>
        <taxon>Actinomycetes</taxon>
        <taxon>Propionibacteriales</taxon>
        <taxon>Nocardioidaceae</taxon>
        <taxon>Nocardioides</taxon>
    </lineage>
</organism>
<evidence type="ECO:0000313" key="1">
    <source>
        <dbReference type="EMBL" id="MBB3092335.1"/>
    </source>
</evidence>
<keyword evidence="2" id="KW-1185">Reference proteome</keyword>
<dbReference type="AlphaFoldDB" id="A0A7W5FBL5"/>
<evidence type="ECO:0000313" key="2">
    <source>
        <dbReference type="Proteomes" id="UP000577707"/>
    </source>
</evidence>
<protein>
    <submittedName>
        <fullName evidence="1">Uncharacterized protein</fullName>
    </submittedName>
</protein>